<keyword evidence="2" id="KW-0902">Two-component regulatory system</keyword>
<name>A0A4Z0GY38_9ACTN</name>
<comment type="caution">
    <text evidence="8">The sequence shown here is derived from an EMBL/GenBank/DDBJ whole genome shotgun (WGS) entry which is preliminary data.</text>
</comment>
<keyword evidence="3" id="KW-0805">Transcription regulation</keyword>
<reference evidence="8 9" key="1">
    <citation type="submission" date="2019-03" db="EMBL/GenBank/DDBJ databases">
        <authorList>
            <person name="Gonzalez-Pimentel J.L."/>
        </authorList>
    </citation>
    <scope>NUCLEOTIDE SEQUENCE [LARGE SCALE GENOMIC DNA]</scope>
    <source>
        <strain evidence="8 9">JCM 31289</strain>
    </source>
</reference>
<dbReference type="InterPro" id="IPR001867">
    <property type="entry name" value="OmpR/PhoB-type_DNA-bd"/>
</dbReference>
<dbReference type="GO" id="GO:0006355">
    <property type="term" value="P:regulation of DNA-templated transcription"/>
    <property type="evidence" value="ECO:0007669"/>
    <property type="project" value="InterPro"/>
</dbReference>
<evidence type="ECO:0000313" key="9">
    <source>
        <dbReference type="Proteomes" id="UP000297948"/>
    </source>
</evidence>
<dbReference type="Gene3D" id="1.25.40.10">
    <property type="entry name" value="Tetratricopeptide repeat domain"/>
    <property type="match status" value="1"/>
</dbReference>
<dbReference type="PANTHER" id="PTHR35807:SF1">
    <property type="entry name" value="TRANSCRIPTIONAL REGULATOR REDD"/>
    <property type="match status" value="1"/>
</dbReference>
<feature type="DNA-binding region" description="OmpR/PhoB-type" evidence="6">
    <location>
        <begin position="1"/>
        <end position="93"/>
    </location>
</feature>
<dbReference type="EMBL" id="SRID01000213">
    <property type="protein sequence ID" value="TGB02057.1"/>
    <property type="molecule type" value="Genomic_DNA"/>
</dbReference>
<dbReference type="PROSITE" id="PS51755">
    <property type="entry name" value="OMPR_PHOB"/>
    <property type="match status" value="1"/>
</dbReference>
<evidence type="ECO:0000256" key="6">
    <source>
        <dbReference type="PROSITE-ProRule" id="PRU01091"/>
    </source>
</evidence>
<dbReference type="GO" id="GO:0000160">
    <property type="term" value="P:phosphorelay signal transduction system"/>
    <property type="evidence" value="ECO:0007669"/>
    <property type="project" value="UniProtKB-KW"/>
</dbReference>
<organism evidence="8 9">
    <name type="scientific">Streptomyces palmae</name>
    <dbReference type="NCBI Taxonomy" id="1701085"/>
    <lineage>
        <taxon>Bacteria</taxon>
        <taxon>Bacillati</taxon>
        <taxon>Actinomycetota</taxon>
        <taxon>Actinomycetes</taxon>
        <taxon>Kitasatosporales</taxon>
        <taxon>Streptomycetaceae</taxon>
        <taxon>Streptomyces</taxon>
    </lineage>
</organism>
<evidence type="ECO:0000313" key="8">
    <source>
        <dbReference type="EMBL" id="TGB02057.1"/>
    </source>
</evidence>
<evidence type="ECO:0000259" key="7">
    <source>
        <dbReference type="PROSITE" id="PS51755"/>
    </source>
</evidence>
<dbReference type="AlphaFoldDB" id="A0A4Z0GY38"/>
<dbReference type="Pfam" id="PF03704">
    <property type="entry name" value="BTAD"/>
    <property type="match status" value="1"/>
</dbReference>
<comment type="similarity">
    <text evidence="1">Belongs to the AfsR/DnrI/RedD regulatory family.</text>
</comment>
<evidence type="ECO:0000256" key="3">
    <source>
        <dbReference type="ARBA" id="ARBA00023015"/>
    </source>
</evidence>
<dbReference type="InterPro" id="IPR051677">
    <property type="entry name" value="AfsR-DnrI-RedD_regulator"/>
</dbReference>
<protein>
    <submittedName>
        <fullName evidence="8">AfsR/SARP family transcriptional regulator</fullName>
    </submittedName>
</protein>
<evidence type="ECO:0000256" key="2">
    <source>
        <dbReference type="ARBA" id="ARBA00023012"/>
    </source>
</evidence>
<dbReference type="SMART" id="SM00862">
    <property type="entry name" value="Trans_reg_C"/>
    <property type="match status" value="1"/>
</dbReference>
<keyword evidence="5" id="KW-0804">Transcription</keyword>
<dbReference type="GO" id="GO:0003677">
    <property type="term" value="F:DNA binding"/>
    <property type="evidence" value="ECO:0007669"/>
    <property type="project" value="UniProtKB-UniRule"/>
</dbReference>
<evidence type="ECO:0000256" key="1">
    <source>
        <dbReference type="ARBA" id="ARBA00005820"/>
    </source>
</evidence>
<sequence>MRYEILGPLRVVDERGSSCVKAEKLAVVLAVLLIRSEKVVTAEHLMTEIWGEELPQRATAGIHVYISRLRKFLHRPGKSSPIVTRPGGYLLHTVSDEFDVELFQQLVTEGRKSARDGQHVEACVCFEQALGLWRGPVLGELRPGPIVEGFVKWISEMRIECTELLVDSQLELGRYEEPIGRLSPLIAEYPLREKFHWQLMLALHRCDRRDEALRTYESARSVLDRELGLEPGPKLRELHQAVLLSG</sequence>
<dbReference type="Pfam" id="PF00486">
    <property type="entry name" value="Trans_reg_C"/>
    <property type="match status" value="1"/>
</dbReference>
<gene>
    <name evidence="8" type="ORF">E4099_20765</name>
</gene>
<dbReference type="Proteomes" id="UP000297948">
    <property type="component" value="Unassembled WGS sequence"/>
</dbReference>
<feature type="domain" description="OmpR/PhoB-type" evidence="7">
    <location>
        <begin position="1"/>
        <end position="93"/>
    </location>
</feature>
<dbReference type="InterPro" id="IPR036388">
    <property type="entry name" value="WH-like_DNA-bd_sf"/>
</dbReference>
<accession>A0A4Z0GY38</accession>
<dbReference type="InterPro" id="IPR005158">
    <property type="entry name" value="BTAD"/>
</dbReference>
<dbReference type="SUPFAM" id="SSF46894">
    <property type="entry name" value="C-terminal effector domain of the bipartite response regulators"/>
    <property type="match status" value="1"/>
</dbReference>
<dbReference type="PANTHER" id="PTHR35807">
    <property type="entry name" value="TRANSCRIPTIONAL REGULATOR REDD-RELATED"/>
    <property type="match status" value="1"/>
</dbReference>
<keyword evidence="4 6" id="KW-0238">DNA-binding</keyword>
<dbReference type="InterPro" id="IPR016032">
    <property type="entry name" value="Sig_transdc_resp-reg_C-effctor"/>
</dbReference>
<evidence type="ECO:0000256" key="4">
    <source>
        <dbReference type="ARBA" id="ARBA00023125"/>
    </source>
</evidence>
<proteinExistence type="inferred from homology"/>
<evidence type="ECO:0000256" key="5">
    <source>
        <dbReference type="ARBA" id="ARBA00023163"/>
    </source>
</evidence>
<dbReference type="OrthoDB" id="4336084at2"/>
<dbReference type="CDD" id="cd15831">
    <property type="entry name" value="BTAD"/>
    <property type="match status" value="1"/>
</dbReference>
<dbReference type="SUPFAM" id="SSF48452">
    <property type="entry name" value="TPR-like"/>
    <property type="match status" value="1"/>
</dbReference>
<dbReference type="SMART" id="SM01043">
    <property type="entry name" value="BTAD"/>
    <property type="match status" value="1"/>
</dbReference>
<dbReference type="Gene3D" id="1.10.10.10">
    <property type="entry name" value="Winged helix-like DNA-binding domain superfamily/Winged helix DNA-binding domain"/>
    <property type="match status" value="1"/>
</dbReference>
<dbReference type="InterPro" id="IPR011990">
    <property type="entry name" value="TPR-like_helical_dom_sf"/>
</dbReference>
<keyword evidence="9" id="KW-1185">Reference proteome</keyword>